<dbReference type="Gene3D" id="1.10.10.60">
    <property type="entry name" value="Homeodomain-like"/>
    <property type="match status" value="1"/>
</dbReference>
<dbReference type="PRINTS" id="PR01282">
    <property type="entry name" value="COUPTNFACTOR"/>
</dbReference>
<evidence type="ECO:0000256" key="7">
    <source>
        <dbReference type="PROSITE-ProRule" id="PRU00108"/>
    </source>
</evidence>
<dbReference type="PRINTS" id="PR00398">
    <property type="entry name" value="STRDHORMONER"/>
</dbReference>
<dbReference type="Pfam" id="PF00104">
    <property type="entry name" value="Hormone_recep"/>
    <property type="match status" value="1"/>
</dbReference>
<evidence type="ECO:0000256" key="6">
    <source>
        <dbReference type="ARBA" id="ARBA00023170"/>
    </source>
</evidence>
<keyword evidence="7 8" id="KW-0371">Homeobox</keyword>
<dbReference type="InterPro" id="IPR009057">
    <property type="entry name" value="Homeodomain-like_sf"/>
</dbReference>
<evidence type="ECO:0000259" key="10">
    <source>
        <dbReference type="PROSITE" id="PS50071"/>
    </source>
</evidence>
<dbReference type="SMART" id="SM00430">
    <property type="entry name" value="HOLI"/>
    <property type="match status" value="1"/>
</dbReference>
<dbReference type="InterPro" id="IPR001356">
    <property type="entry name" value="HD"/>
</dbReference>
<keyword evidence="5" id="KW-0804">Transcription</keyword>
<evidence type="ECO:0000256" key="1">
    <source>
        <dbReference type="ARBA" id="ARBA00004123"/>
    </source>
</evidence>
<evidence type="ECO:0000256" key="3">
    <source>
        <dbReference type="ARBA" id="ARBA00022473"/>
    </source>
</evidence>
<evidence type="ECO:0000256" key="4">
    <source>
        <dbReference type="ARBA" id="ARBA00023015"/>
    </source>
</evidence>
<sequence length="475" mass="51643">MALYFKEPEIMSNIVPQSTAALDLALPKPPTEPRVSVAPSTPHHPLPHPIYCNSIALPKIPVTMANLPVIPLIPAITAESVCEQAARLLFLNVHWARELAAGTNLVIEDQLTLLESSWRELFLLAAAQMLPTLDPTPLLPPGTQGLGLAVEVTRFRDTLAGFHAMNLDQHEFACVRAIVLFKAGLDSDPVSSSRSSSSGSASPNNGTRLKDAVAVARLRDGAQLALGQRLSGASFGALRFGKLLLLLPTLRSVSTHAIEELFFRRTIVWAQSDFRDETNGGLARLDSTGGHGGHTPGGSNPGTPGVTSTMTPSGGFSTAQPRSRTNTTHRPNIQKGIGTAEVKHELGAGGGVVSPDGVVGVNDTDDKDGKKNKRQRRQRTHFTSQQLQDLEATFMRNRYPDMSMREEIALWTHLTEARVRLRYIPNREWYTMGAFRREVGVAVSITTTQHECFPEFLRTTTTTDRKRGLSGNSVS</sequence>
<dbReference type="SUPFAM" id="SSF48508">
    <property type="entry name" value="Nuclear receptor ligand-binding domain"/>
    <property type="match status" value="1"/>
</dbReference>
<dbReference type="InterPro" id="IPR035500">
    <property type="entry name" value="NHR-like_dom_sf"/>
</dbReference>
<feature type="compositionally biased region" description="Gly residues" evidence="9">
    <location>
        <begin position="289"/>
        <end position="300"/>
    </location>
</feature>
<keyword evidence="13" id="KW-1185">Reference proteome</keyword>
<evidence type="ECO:0000256" key="8">
    <source>
        <dbReference type="RuleBase" id="RU000682"/>
    </source>
</evidence>
<keyword evidence="3" id="KW-0217">Developmental protein</keyword>
<evidence type="ECO:0000256" key="5">
    <source>
        <dbReference type="ARBA" id="ARBA00023163"/>
    </source>
</evidence>
<dbReference type="SUPFAM" id="SSF46689">
    <property type="entry name" value="Homeodomain-like"/>
    <property type="match status" value="1"/>
</dbReference>
<evidence type="ECO:0000259" key="11">
    <source>
        <dbReference type="PROSITE" id="PS51843"/>
    </source>
</evidence>
<accession>A0A834JXE1</accession>
<evidence type="ECO:0000313" key="13">
    <source>
        <dbReference type="Proteomes" id="UP000617340"/>
    </source>
</evidence>
<keyword evidence="7 8" id="KW-0539">Nucleus</keyword>
<feature type="compositionally biased region" description="Basic residues" evidence="9">
    <location>
        <begin position="370"/>
        <end position="380"/>
    </location>
</feature>
<evidence type="ECO:0000256" key="2">
    <source>
        <dbReference type="ARBA" id="ARBA00006503"/>
    </source>
</evidence>
<gene>
    <name evidence="12" type="ORF">HZH68_009492</name>
</gene>
<dbReference type="GO" id="GO:0000978">
    <property type="term" value="F:RNA polymerase II cis-regulatory region sequence-specific DNA binding"/>
    <property type="evidence" value="ECO:0007669"/>
    <property type="project" value="TreeGrafter"/>
</dbReference>
<reference evidence="12" key="1">
    <citation type="journal article" date="2020" name="G3 (Bethesda)">
        <title>High-Quality Assemblies for Three Invasive Social Wasps from the &lt;i&gt;Vespula&lt;/i&gt; Genus.</title>
        <authorList>
            <person name="Harrop T.W.R."/>
            <person name="Guhlin J."/>
            <person name="McLaughlin G.M."/>
            <person name="Permina E."/>
            <person name="Stockwell P."/>
            <person name="Gilligan J."/>
            <person name="Le Lec M.F."/>
            <person name="Gruber M.A.M."/>
            <person name="Quinn O."/>
            <person name="Lovegrove M."/>
            <person name="Duncan E.J."/>
            <person name="Remnant E.J."/>
            <person name="Van Eeckhoven J."/>
            <person name="Graham B."/>
            <person name="Knapp R.A."/>
            <person name="Langford K.W."/>
            <person name="Kronenberg Z."/>
            <person name="Press M.O."/>
            <person name="Eacker S.M."/>
            <person name="Wilson-Rankin E.E."/>
            <person name="Purcell J."/>
            <person name="Lester P.J."/>
            <person name="Dearden P.K."/>
        </authorList>
    </citation>
    <scope>NUCLEOTIDE SEQUENCE</scope>
    <source>
        <strain evidence="12">Linc-1</strain>
    </source>
</reference>
<evidence type="ECO:0008006" key="14">
    <source>
        <dbReference type="Google" id="ProtNLM"/>
    </source>
</evidence>
<dbReference type="AlphaFoldDB" id="A0A834JXE1"/>
<dbReference type="InterPro" id="IPR001723">
    <property type="entry name" value="Nuclear_hrmn_rcpt"/>
</dbReference>
<proteinExistence type="inferred from homology"/>
<dbReference type="Pfam" id="PF00046">
    <property type="entry name" value="Homeodomain"/>
    <property type="match status" value="1"/>
</dbReference>
<dbReference type="Proteomes" id="UP000617340">
    <property type="component" value="Unassembled WGS sequence"/>
</dbReference>
<comment type="subcellular location">
    <subcellularLocation>
        <location evidence="1 7 8">Nucleus</location>
    </subcellularLocation>
</comment>
<dbReference type="PANTHER" id="PTHR45882">
    <property type="entry name" value="PITUITARY HOMEOBOX HOMOLOG PTX1"/>
    <property type="match status" value="1"/>
</dbReference>
<feature type="region of interest" description="Disordered" evidence="9">
    <location>
        <begin position="280"/>
        <end position="382"/>
    </location>
</feature>
<dbReference type="GO" id="GO:0005634">
    <property type="term" value="C:nucleus"/>
    <property type="evidence" value="ECO:0007669"/>
    <property type="project" value="UniProtKB-SubCell"/>
</dbReference>
<comment type="caution">
    <text evidence="12">The sequence shown here is derived from an EMBL/GenBank/DDBJ whole genome shotgun (WGS) entry which is preliminary data.</text>
</comment>
<feature type="domain" description="NR LBD" evidence="11">
    <location>
        <begin position="32"/>
        <end position="283"/>
    </location>
</feature>
<dbReference type="InterPro" id="IPR000536">
    <property type="entry name" value="Nucl_hrmn_rcpt_lig-bd"/>
</dbReference>
<keyword evidence="7 8" id="KW-0238">DNA-binding</keyword>
<dbReference type="PROSITE" id="PS50071">
    <property type="entry name" value="HOMEOBOX_2"/>
    <property type="match status" value="1"/>
</dbReference>
<organism evidence="12 13">
    <name type="scientific">Vespula germanica</name>
    <name type="common">German yellow jacket</name>
    <name type="synonym">Paravespula germanica</name>
    <dbReference type="NCBI Taxonomy" id="30212"/>
    <lineage>
        <taxon>Eukaryota</taxon>
        <taxon>Metazoa</taxon>
        <taxon>Ecdysozoa</taxon>
        <taxon>Arthropoda</taxon>
        <taxon>Hexapoda</taxon>
        <taxon>Insecta</taxon>
        <taxon>Pterygota</taxon>
        <taxon>Neoptera</taxon>
        <taxon>Endopterygota</taxon>
        <taxon>Hymenoptera</taxon>
        <taxon>Apocrita</taxon>
        <taxon>Aculeata</taxon>
        <taxon>Vespoidea</taxon>
        <taxon>Vespidae</taxon>
        <taxon>Vespinae</taxon>
        <taxon>Vespula</taxon>
    </lineage>
</organism>
<feature type="DNA-binding region" description="Homeobox" evidence="7">
    <location>
        <begin position="375"/>
        <end position="428"/>
    </location>
</feature>
<dbReference type="GO" id="GO:0000981">
    <property type="term" value="F:DNA-binding transcription factor activity, RNA polymerase II-specific"/>
    <property type="evidence" value="ECO:0007669"/>
    <property type="project" value="TreeGrafter"/>
</dbReference>
<dbReference type="EMBL" id="JACSDZ010000009">
    <property type="protein sequence ID" value="KAF7395442.1"/>
    <property type="molecule type" value="Genomic_DNA"/>
</dbReference>
<comment type="similarity">
    <text evidence="2">Belongs to the paired homeobox family. Bicoid subfamily.</text>
</comment>
<keyword evidence="4" id="KW-0805">Transcription regulation</keyword>
<dbReference type="Gene3D" id="1.10.565.10">
    <property type="entry name" value="Retinoid X Receptor"/>
    <property type="match status" value="1"/>
</dbReference>
<evidence type="ECO:0000256" key="9">
    <source>
        <dbReference type="SAM" id="MobiDB-lite"/>
    </source>
</evidence>
<feature type="domain" description="Homeobox" evidence="10">
    <location>
        <begin position="373"/>
        <end position="427"/>
    </location>
</feature>
<dbReference type="GO" id="GO:0009653">
    <property type="term" value="P:anatomical structure morphogenesis"/>
    <property type="evidence" value="ECO:0007669"/>
    <property type="project" value="TreeGrafter"/>
</dbReference>
<dbReference type="CDD" id="cd00086">
    <property type="entry name" value="homeodomain"/>
    <property type="match status" value="1"/>
</dbReference>
<dbReference type="SMART" id="SM00389">
    <property type="entry name" value="HOX"/>
    <property type="match status" value="1"/>
</dbReference>
<feature type="compositionally biased region" description="Polar residues" evidence="9">
    <location>
        <begin position="310"/>
        <end position="331"/>
    </location>
</feature>
<name>A0A834JXE1_VESGE</name>
<feature type="compositionally biased region" description="Low complexity" evidence="9">
    <location>
        <begin position="353"/>
        <end position="362"/>
    </location>
</feature>
<keyword evidence="6" id="KW-0675">Receptor</keyword>
<dbReference type="PANTHER" id="PTHR45882:SF3">
    <property type="entry name" value="PITUITARY HOMEOBOX HOMOLOG PTX1"/>
    <property type="match status" value="1"/>
</dbReference>
<dbReference type="PROSITE" id="PS51843">
    <property type="entry name" value="NR_LBD"/>
    <property type="match status" value="1"/>
</dbReference>
<protein>
    <recommendedName>
        <fullName evidence="14">Homeobox domain-containing protein</fullName>
    </recommendedName>
</protein>
<evidence type="ECO:0000313" key="12">
    <source>
        <dbReference type="EMBL" id="KAF7395442.1"/>
    </source>
</evidence>